<feature type="domain" description="WSC" evidence="7">
    <location>
        <begin position="94"/>
        <end position="199"/>
    </location>
</feature>
<sequence length="324" mass="36583">MSIEDCTTFCRSIGIRYVAIYRDDCHCGADPLPKHKVFDFLCDLECLSSVRKQFCGGQRWDIDIEKGSAIPRTTKRVYLQEYRLNNPPGFDSFQAIFIGCYKNNPFKSDAVSISKFEYVSVNMSVDICVGMCQHRRHRFSLISIPKNVRRGNFRCHCATAYFFQRRTSNIADCKTKCPSDNRQFCGGTEPDAYQLHAAVPMRGRFSNYGTLWGCYSSLPSGRAIRIQIGLADTNRTETKQVKTDCCHLDECVQECRKRGFQIVALASGAICACVKPDVSEPLRIGDRISESKCNIPCGDECGDYCGGENAFQVYIAKIPKRVIY</sequence>
<evidence type="ECO:0000313" key="8">
    <source>
        <dbReference type="EMBL" id="CAE1266452.1"/>
    </source>
</evidence>
<feature type="domain" description="WSC" evidence="7">
    <location>
        <begin position="208"/>
        <end position="317"/>
    </location>
</feature>
<name>A0A812CHY5_ACAPH</name>
<dbReference type="InterPro" id="IPR002889">
    <property type="entry name" value="WSC_carb-bd"/>
</dbReference>
<evidence type="ECO:0000313" key="9">
    <source>
        <dbReference type="Proteomes" id="UP000597762"/>
    </source>
</evidence>
<keyword evidence="9" id="KW-1185">Reference proteome</keyword>
<dbReference type="SMART" id="SM00321">
    <property type="entry name" value="WSC"/>
    <property type="match status" value="3"/>
</dbReference>
<evidence type="ECO:0000256" key="6">
    <source>
        <dbReference type="ARBA" id="ARBA00023180"/>
    </source>
</evidence>
<proteinExistence type="predicted"/>
<dbReference type="EMBL" id="CAHIKZ030001511">
    <property type="protein sequence ID" value="CAE1266452.1"/>
    <property type="molecule type" value="Genomic_DNA"/>
</dbReference>
<dbReference type="Pfam" id="PF01822">
    <property type="entry name" value="WSC"/>
    <property type="match status" value="2"/>
</dbReference>
<dbReference type="InterPro" id="IPR051836">
    <property type="entry name" value="Kremen_rcpt"/>
</dbReference>
<feature type="domain" description="WSC" evidence="7">
    <location>
        <begin position="1"/>
        <end position="66"/>
    </location>
</feature>
<accession>A0A812CHY5</accession>
<comment type="caution">
    <text evidence="8">The sequence shown here is derived from an EMBL/GenBank/DDBJ whole genome shotgun (WGS) entry which is preliminary data.</text>
</comment>
<protein>
    <recommendedName>
        <fullName evidence="7">WSC domain-containing protein</fullName>
    </recommendedName>
</protein>
<organism evidence="8 9">
    <name type="scientific">Acanthosepion pharaonis</name>
    <name type="common">Pharaoh cuttlefish</name>
    <name type="synonym">Sepia pharaonis</name>
    <dbReference type="NCBI Taxonomy" id="158019"/>
    <lineage>
        <taxon>Eukaryota</taxon>
        <taxon>Metazoa</taxon>
        <taxon>Spiralia</taxon>
        <taxon>Lophotrochozoa</taxon>
        <taxon>Mollusca</taxon>
        <taxon>Cephalopoda</taxon>
        <taxon>Coleoidea</taxon>
        <taxon>Decapodiformes</taxon>
        <taxon>Sepiida</taxon>
        <taxon>Sepiina</taxon>
        <taxon>Sepiidae</taxon>
        <taxon>Acanthosepion</taxon>
    </lineage>
</organism>
<evidence type="ECO:0000256" key="5">
    <source>
        <dbReference type="ARBA" id="ARBA00023136"/>
    </source>
</evidence>
<keyword evidence="2" id="KW-0812">Transmembrane</keyword>
<dbReference type="AlphaFoldDB" id="A0A812CHY5"/>
<dbReference type="PANTHER" id="PTHR24269">
    <property type="entry name" value="KREMEN PROTEIN"/>
    <property type="match status" value="1"/>
</dbReference>
<evidence type="ECO:0000259" key="7">
    <source>
        <dbReference type="PROSITE" id="PS51212"/>
    </source>
</evidence>
<keyword evidence="3" id="KW-0732">Signal</keyword>
<evidence type="ECO:0000256" key="2">
    <source>
        <dbReference type="ARBA" id="ARBA00022692"/>
    </source>
</evidence>
<evidence type="ECO:0000256" key="1">
    <source>
        <dbReference type="ARBA" id="ARBA00004167"/>
    </source>
</evidence>
<dbReference type="Proteomes" id="UP000597762">
    <property type="component" value="Unassembled WGS sequence"/>
</dbReference>
<keyword evidence="6" id="KW-0325">Glycoprotein</keyword>
<dbReference type="PROSITE" id="PS51212">
    <property type="entry name" value="WSC"/>
    <property type="match status" value="3"/>
</dbReference>
<dbReference type="OrthoDB" id="2019572at2759"/>
<keyword evidence="5" id="KW-0472">Membrane</keyword>
<gene>
    <name evidence="8" type="ORF">SPHA_35182</name>
</gene>
<keyword evidence="4" id="KW-1133">Transmembrane helix</keyword>
<evidence type="ECO:0000256" key="4">
    <source>
        <dbReference type="ARBA" id="ARBA00022989"/>
    </source>
</evidence>
<comment type="subcellular location">
    <subcellularLocation>
        <location evidence="1">Membrane</location>
        <topology evidence="1">Single-pass membrane protein</topology>
    </subcellularLocation>
</comment>
<dbReference type="PANTHER" id="PTHR24269:SF16">
    <property type="entry name" value="PROTEIN SLG1"/>
    <property type="match status" value="1"/>
</dbReference>
<dbReference type="GO" id="GO:0005886">
    <property type="term" value="C:plasma membrane"/>
    <property type="evidence" value="ECO:0007669"/>
    <property type="project" value="TreeGrafter"/>
</dbReference>
<reference evidence="8" key="1">
    <citation type="submission" date="2021-01" db="EMBL/GenBank/DDBJ databases">
        <authorList>
            <person name="Li R."/>
            <person name="Bekaert M."/>
        </authorList>
    </citation>
    <scope>NUCLEOTIDE SEQUENCE</scope>
    <source>
        <strain evidence="8">Farmed</strain>
    </source>
</reference>
<evidence type="ECO:0000256" key="3">
    <source>
        <dbReference type="ARBA" id="ARBA00022729"/>
    </source>
</evidence>